<accession>A0A8J7RA88</accession>
<name>A0A8J7RA88_9EURY</name>
<protein>
    <submittedName>
        <fullName evidence="1">Uncharacterized protein</fullName>
    </submittedName>
</protein>
<evidence type="ECO:0000313" key="2">
    <source>
        <dbReference type="Proteomes" id="UP000770586"/>
    </source>
</evidence>
<evidence type="ECO:0000313" key="1">
    <source>
        <dbReference type="EMBL" id="MBP1903209.1"/>
    </source>
</evidence>
<organism evidence="1 2">
    <name type="scientific">Halorubrum trapanicum</name>
    <dbReference type="NCBI Taxonomy" id="29284"/>
    <lineage>
        <taxon>Archaea</taxon>
        <taxon>Methanobacteriati</taxon>
        <taxon>Methanobacteriota</taxon>
        <taxon>Stenosarchaea group</taxon>
        <taxon>Halobacteria</taxon>
        <taxon>Halobacteriales</taxon>
        <taxon>Haloferacaceae</taxon>
        <taxon>Halorubrum</taxon>
    </lineage>
</organism>
<dbReference type="EMBL" id="JAGGKE010000017">
    <property type="protein sequence ID" value="MBP1903209.1"/>
    <property type="molecule type" value="Genomic_DNA"/>
</dbReference>
<dbReference type="OrthoDB" id="386300at2157"/>
<dbReference type="AlphaFoldDB" id="A0A8J7RA88"/>
<dbReference type="Proteomes" id="UP000770586">
    <property type="component" value="Unassembled WGS sequence"/>
</dbReference>
<sequence>MPEDLKDAHIQDVADVLSGEYRHAELTEILRRFDAEHLRFDEDETVDDITHVSRYDRVSHWLRESNGTPTGRKLLTHLVENAQLRVDQREALEEALAGSRFVLSETDDGLELMLRISATAEKEVKDQRGYIEEHAPDAVLEKIEAAKDRLTNGDPDNALQEARRALEACTQGNYNEALDELYSEGLIEKWDGNGSRETRDWRMLYTPYGYCSTIGSHTSGNASDTTLLQAQTGVILAEEAIHYVLRIIEEAEEQGIQLDRWVV</sequence>
<dbReference type="RefSeq" id="WP_210113929.1">
    <property type="nucleotide sequence ID" value="NZ_BAAADX010000012.1"/>
</dbReference>
<proteinExistence type="predicted"/>
<comment type="caution">
    <text evidence="1">The sequence shown here is derived from an EMBL/GenBank/DDBJ whole genome shotgun (WGS) entry which is preliminary data.</text>
</comment>
<keyword evidence="2" id="KW-1185">Reference proteome</keyword>
<reference evidence="1 2" key="1">
    <citation type="submission" date="2021-03" db="EMBL/GenBank/DDBJ databases">
        <title>Genomic Encyclopedia of Type Strains, Phase IV (KMG-IV): sequencing the most valuable type-strain genomes for metagenomic binning, comparative biology and taxonomic classification.</title>
        <authorList>
            <person name="Goeker M."/>
        </authorList>
    </citation>
    <scope>NUCLEOTIDE SEQUENCE [LARGE SCALE GENOMIC DNA]</scope>
    <source>
        <strain evidence="1 2">DSM 12287</strain>
    </source>
</reference>
<gene>
    <name evidence="1" type="ORF">J2744_002913</name>
</gene>